<dbReference type="CDD" id="cd04733">
    <property type="entry name" value="OYE_like_2_FMN"/>
    <property type="match status" value="1"/>
</dbReference>
<gene>
    <name evidence="4" type="ORF">SDENCHOL_11187</name>
</gene>
<dbReference type="Gene3D" id="3.20.20.70">
    <property type="entry name" value="Aldolase class I"/>
    <property type="match status" value="1"/>
</dbReference>
<dbReference type="Pfam" id="PF00724">
    <property type="entry name" value="Oxidored_FMN"/>
    <property type="match status" value="1"/>
</dbReference>
<evidence type="ECO:0000313" key="4">
    <source>
        <dbReference type="EMBL" id="SMB25026.1"/>
    </source>
</evidence>
<dbReference type="InterPro" id="IPR001155">
    <property type="entry name" value="OxRdtase_FMN_N"/>
</dbReference>
<dbReference type="GO" id="GO:0003959">
    <property type="term" value="F:NADPH dehydrogenase activity"/>
    <property type="evidence" value="ECO:0007669"/>
    <property type="project" value="UniProtKB-EC"/>
</dbReference>
<dbReference type="AlphaFoldDB" id="A0A7Z7HQT1"/>
<keyword evidence="1" id="KW-0285">Flavoprotein</keyword>
<dbReference type="InterPro" id="IPR051799">
    <property type="entry name" value="NADH_flavin_oxidoreductase"/>
</dbReference>
<proteinExistence type="predicted"/>
<feature type="domain" description="NADH:flavin oxidoreductase/NADH oxidase N-terminal" evidence="3">
    <location>
        <begin position="38"/>
        <end position="372"/>
    </location>
</feature>
<name>A0A7Z7HQT1_9PROT</name>
<dbReference type="EMBL" id="LT837803">
    <property type="protein sequence ID" value="SMB25026.1"/>
    <property type="molecule type" value="Genomic_DNA"/>
</dbReference>
<dbReference type="SUPFAM" id="SSF51395">
    <property type="entry name" value="FMN-linked oxidoreductases"/>
    <property type="match status" value="1"/>
</dbReference>
<evidence type="ECO:0000259" key="3">
    <source>
        <dbReference type="Pfam" id="PF00724"/>
    </source>
</evidence>
<evidence type="ECO:0000313" key="5">
    <source>
        <dbReference type="Proteomes" id="UP000242886"/>
    </source>
</evidence>
<sequence>MRPSADAIGEPLSQQPGPVLAWIEKREARSEKREKYMKLFTPLTLPNGAIVPNRLGKAAMEESMSDDDHAPSAALIRLYQTWAEGGAGLMITGNVMVDRRAMTGPECVVLENDRHLAGFRQWAGVARSHGAQVWMQISHPGRQMPAILGQETWAPSSVALDMGKLSNQFRVPGEMSPTAIAEVVQRFARTARLAEQAGFTGVQIHAAHGYLLSQFLSPLTNQRGDAWGGAVENRARLLLEVARAVREAVSPQFVVAVKLNSADFQRGGFSPDDAKYVVQQLNGLVDLVELSGGSYEAPAMQGEARDGRTLAREAYFLEFARDMAGVAKMPLMVTGGIRRKAVAEQVIDGGIAIAGMGTALAIDPHLPNEWRDGKESVPVLRPIRWKNKVLGSMAVMAVVRFQLCRLSRGRKTDPKVSPLWALILDQLHAVRGARKYRRWMAQQAAR</sequence>
<dbReference type="InterPro" id="IPR013785">
    <property type="entry name" value="Aldolase_TIM"/>
</dbReference>
<dbReference type="EC" id="1.6.99.1" evidence="4"/>
<evidence type="ECO:0000256" key="2">
    <source>
        <dbReference type="ARBA" id="ARBA00023002"/>
    </source>
</evidence>
<keyword evidence="2 4" id="KW-0560">Oxidoreductase</keyword>
<protein>
    <submittedName>
        <fullName evidence="4">NADPH dehydrogenase (Xenobiotic reductase)</fullName>
        <ecNumber evidence="4">1.6.99.1</ecNumber>
    </submittedName>
</protein>
<organism evidence="4 5">
    <name type="scientific">Sterolibacterium denitrificans</name>
    <dbReference type="NCBI Taxonomy" id="157592"/>
    <lineage>
        <taxon>Bacteria</taxon>
        <taxon>Pseudomonadati</taxon>
        <taxon>Pseudomonadota</taxon>
        <taxon>Betaproteobacteria</taxon>
        <taxon>Nitrosomonadales</taxon>
        <taxon>Sterolibacteriaceae</taxon>
        <taxon>Sterolibacterium</taxon>
    </lineage>
</organism>
<dbReference type="GO" id="GO:0010181">
    <property type="term" value="F:FMN binding"/>
    <property type="evidence" value="ECO:0007669"/>
    <property type="project" value="InterPro"/>
</dbReference>
<evidence type="ECO:0000256" key="1">
    <source>
        <dbReference type="ARBA" id="ARBA00022630"/>
    </source>
</evidence>
<dbReference type="PANTHER" id="PTHR43656">
    <property type="entry name" value="BINDING OXIDOREDUCTASE, PUTATIVE (AFU_ORTHOLOGUE AFUA_2G08260)-RELATED"/>
    <property type="match status" value="1"/>
</dbReference>
<dbReference type="PANTHER" id="PTHR43656:SF2">
    <property type="entry name" value="BINDING OXIDOREDUCTASE, PUTATIVE (AFU_ORTHOLOGUE AFUA_2G08260)-RELATED"/>
    <property type="match status" value="1"/>
</dbReference>
<keyword evidence="5" id="KW-1185">Reference proteome</keyword>
<accession>A0A7Z7HQT1</accession>
<reference evidence="4" key="1">
    <citation type="submission" date="2017-03" db="EMBL/GenBank/DDBJ databases">
        <authorList>
            <consortium name="AG Boll"/>
        </authorList>
    </citation>
    <scope>NUCLEOTIDE SEQUENCE [LARGE SCALE GENOMIC DNA]</scope>
    <source>
        <strain evidence="4">Chol</strain>
    </source>
</reference>
<dbReference type="Proteomes" id="UP000242886">
    <property type="component" value="Chromosome SDENCHOL"/>
</dbReference>